<dbReference type="GO" id="GO:0008168">
    <property type="term" value="F:methyltransferase activity"/>
    <property type="evidence" value="ECO:0007669"/>
    <property type="project" value="UniProtKB-UniRule"/>
</dbReference>
<keyword evidence="3" id="KW-0479">Metal-binding</keyword>
<comment type="caution">
    <text evidence="5">The sequence shown here is derived from an EMBL/GenBank/DDBJ whole genome shotgun (WGS) entry which is preliminary data.</text>
</comment>
<feature type="binding site" evidence="3">
    <location>
        <position position="288"/>
    </location>
    <ligand>
        <name>Zn(2+)</name>
        <dbReference type="ChEBI" id="CHEBI:29105"/>
    </ligand>
</feature>
<dbReference type="AlphaFoldDB" id="A0A930VSX1"/>
<evidence type="ECO:0000256" key="1">
    <source>
        <dbReference type="ARBA" id="ARBA00022603"/>
    </source>
</evidence>
<feature type="domain" description="Hcy-binding" evidence="4">
    <location>
        <begin position="1"/>
        <end position="302"/>
    </location>
</feature>
<dbReference type="GO" id="GO:0032259">
    <property type="term" value="P:methylation"/>
    <property type="evidence" value="ECO:0007669"/>
    <property type="project" value="UniProtKB-KW"/>
</dbReference>
<gene>
    <name evidence="5" type="ORF">ISU10_16225</name>
</gene>
<dbReference type="InterPro" id="IPR003726">
    <property type="entry name" value="HCY_dom"/>
</dbReference>
<keyword evidence="1 3" id="KW-0489">Methyltransferase</keyword>
<reference evidence="5" key="1">
    <citation type="submission" date="2020-11" db="EMBL/GenBank/DDBJ databases">
        <title>Nocardioides cynanchi sp. nov., isolated from soil of rhizosphere of Cynanchum wilfordii.</title>
        <authorList>
            <person name="Lee J.-S."/>
            <person name="Suh M.K."/>
            <person name="Kim J.-S."/>
        </authorList>
    </citation>
    <scope>NUCLEOTIDE SEQUENCE</scope>
    <source>
        <strain evidence="5">KCTC 19276</strain>
    </source>
</reference>
<dbReference type="EMBL" id="JADKPO010000023">
    <property type="protein sequence ID" value="MBF4769315.1"/>
    <property type="molecule type" value="Genomic_DNA"/>
</dbReference>
<protein>
    <submittedName>
        <fullName evidence="5">Homocysteine S-methyltransferase family protein</fullName>
    </submittedName>
</protein>
<dbReference type="SUPFAM" id="SSF82282">
    <property type="entry name" value="Homocysteine S-methyltransferase"/>
    <property type="match status" value="1"/>
</dbReference>
<dbReference type="PANTHER" id="PTHR11103">
    <property type="entry name" value="SLR1189 PROTEIN"/>
    <property type="match status" value="1"/>
</dbReference>
<evidence type="ECO:0000259" key="4">
    <source>
        <dbReference type="PROSITE" id="PS50970"/>
    </source>
</evidence>
<comment type="cofactor">
    <cofactor evidence="3">
        <name>Zn(2+)</name>
        <dbReference type="ChEBI" id="CHEBI:29105"/>
    </cofactor>
</comment>
<sequence>MATYVTDGGLETDLIFHHGLDLPEFAAFPLLDDADGRWLLTRYYDAYAEIAAKARVGLTLDAPTWRANWDWAAKVGYADPVALDRINRVAIEFLQGLRERYRSEFGLADVKVGGLHGPRGDGYVSSGDAEPDEAADYHAAQVRSAAAAGADQVTVLTMTGAGEAIGFVRAVRDAGLPAAVGFTVETDGRLPDGTHLRDAIARVDAEEAPDYYLVNCAHPTHVAPALADGEADGEWLGRIHGLRPNASRMSHAELDEAPELDEGNPEELAGGVDDLRAALPNLRIVGGCCGTDSRHVAALWGV</sequence>
<keyword evidence="6" id="KW-1185">Reference proteome</keyword>
<name>A0A930VSX1_9ACTN</name>
<proteinExistence type="predicted"/>
<evidence type="ECO:0000313" key="6">
    <source>
        <dbReference type="Proteomes" id="UP000660668"/>
    </source>
</evidence>
<evidence type="ECO:0000256" key="2">
    <source>
        <dbReference type="ARBA" id="ARBA00022679"/>
    </source>
</evidence>
<evidence type="ECO:0000313" key="5">
    <source>
        <dbReference type="EMBL" id="MBF4769315.1"/>
    </source>
</evidence>
<dbReference type="Proteomes" id="UP000660668">
    <property type="component" value="Unassembled WGS sequence"/>
</dbReference>
<dbReference type="PROSITE" id="PS50970">
    <property type="entry name" value="HCY"/>
    <property type="match status" value="1"/>
</dbReference>
<feature type="binding site" evidence="3">
    <location>
        <position position="216"/>
    </location>
    <ligand>
        <name>Zn(2+)</name>
        <dbReference type="ChEBI" id="CHEBI:29105"/>
    </ligand>
</feature>
<dbReference type="PANTHER" id="PTHR11103:SF18">
    <property type="entry name" value="SLR1189 PROTEIN"/>
    <property type="match status" value="1"/>
</dbReference>
<keyword evidence="2 3" id="KW-0808">Transferase</keyword>
<dbReference type="Pfam" id="PF02574">
    <property type="entry name" value="S-methyl_trans"/>
    <property type="match status" value="1"/>
</dbReference>
<dbReference type="Gene3D" id="3.20.20.330">
    <property type="entry name" value="Homocysteine-binding-like domain"/>
    <property type="match status" value="1"/>
</dbReference>
<feature type="binding site" evidence="3">
    <location>
        <position position="289"/>
    </location>
    <ligand>
        <name>Zn(2+)</name>
        <dbReference type="ChEBI" id="CHEBI:29105"/>
    </ligand>
</feature>
<dbReference type="RefSeq" id="WP_194697457.1">
    <property type="nucleotide sequence ID" value="NZ_JADKPO010000023.1"/>
</dbReference>
<accession>A0A930VSX1</accession>
<organism evidence="5 6">
    <name type="scientific">Nocardioides agariphilus</name>
    <dbReference type="NCBI Taxonomy" id="433664"/>
    <lineage>
        <taxon>Bacteria</taxon>
        <taxon>Bacillati</taxon>
        <taxon>Actinomycetota</taxon>
        <taxon>Actinomycetes</taxon>
        <taxon>Propionibacteriales</taxon>
        <taxon>Nocardioidaceae</taxon>
        <taxon>Nocardioides</taxon>
    </lineage>
</organism>
<evidence type="ECO:0000256" key="3">
    <source>
        <dbReference type="PROSITE-ProRule" id="PRU00333"/>
    </source>
</evidence>
<keyword evidence="3" id="KW-0862">Zinc</keyword>
<dbReference type="InterPro" id="IPR036589">
    <property type="entry name" value="HCY_dom_sf"/>
</dbReference>
<dbReference type="GO" id="GO:0046872">
    <property type="term" value="F:metal ion binding"/>
    <property type="evidence" value="ECO:0007669"/>
    <property type="project" value="UniProtKB-KW"/>
</dbReference>